<keyword evidence="3 5" id="KW-1015">Disulfide bond</keyword>
<feature type="domain" description="Sushi" evidence="9">
    <location>
        <begin position="286"/>
        <end position="345"/>
    </location>
</feature>
<dbReference type="SUPFAM" id="SSF57535">
    <property type="entry name" value="Complement control module/SCR domain"/>
    <property type="match status" value="5"/>
</dbReference>
<feature type="region of interest" description="Disordered" evidence="6">
    <location>
        <begin position="1"/>
        <end position="39"/>
    </location>
</feature>
<dbReference type="Pfam" id="PF00431">
    <property type="entry name" value="CUB"/>
    <property type="match status" value="2"/>
</dbReference>
<feature type="transmembrane region" description="Helical" evidence="7">
    <location>
        <begin position="875"/>
        <end position="897"/>
    </location>
</feature>
<organism evidence="10 11">
    <name type="scientific">Pogonophryne albipinna</name>
    <dbReference type="NCBI Taxonomy" id="1090488"/>
    <lineage>
        <taxon>Eukaryota</taxon>
        <taxon>Metazoa</taxon>
        <taxon>Chordata</taxon>
        <taxon>Craniata</taxon>
        <taxon>Vertebrata</taxon>
        <taxon>Euteleostomi</taxon>
        <taxon>Actinopterygii</taxon>
        <taxon>Neopterygii</taxon>
        <taxon>Teleostei</taxon>
        <taxon>Neoteleostei</taxon>
        <taxon>Acanthomorphata</taxon>
        <taxon>Eupercaria</taxon>
        <taxon>Perciformes</taxon>
        <taxon>Notothenioidei</taxon>
        <taxon>Pogonophryne</taxon>
    </lineage>
</organism>
<dbReference type="InterPro" id="IPR000436">
    <property type="entry name" value="Sushi_SCR_CCP_dom"/>
</dbReference>
<feature type="compositionally biased region" description="Polar residues" evidence="6">
    <location>
        <begin position="25"/>
        <end position="39"/>
    </location>
</feature>
<protein>
    <recommendedName>
        <fullName evidence="12">Seizure related 6 homolog (mouse)-like</fullName>
    </recommendedName>
</protein>
<dbReference type="PANTHER" id="PTHR45656:SF8">
    <property type="entry name" value="SEIZURE 6-LIKE PROTEIN"/>
    <property type="match status" value="1"/>
</dbReference>
<name>A0AAD6AEL6_9TELE</name>
<evidence type="ECO:0000256" key="4">
    <source>
        <dbReference type="PROSITE-ProRule" id="PRU00059"/>
    </source>
</evidence>
<comment type="caution">
    <text evidence="5">Lacks conserved residue(s) required for the propagation of feature annotation.</text>
</comment>
<feature type="domain" description="Sushi" evidence="9">
    <location>
        <begin position="733"/>
        <end position="796"/>
    </location>
</feature>
<evidence type="ECO:0000313" key="10">
    <source>
        <dbReference type="EMBL" id="KAJ4923362.1"/>
    </source>
</evidence>
<reference evidence="10" key="1">
    <citation type="submission" date="2022-11" db="EMBL/GenBank/DDBJ databases">
        <title>Chromosome-level genome of Pogonophryne albipinna.</title>
        <authorList>
            <person name="Jo E."/>
        </authorList>
    </citation>
    <scope>NUCLEOTIDE SEQUENCE</scope>
    <source>
        <strain evidence="10">SGF0006</strain>
        <tissue evidence="10">Muscle</tissue>
    </source>
</reference>
<evidence type="ECO:0000259" key="9">
    <source>
        <dbReference type="PROSITE" id="PS50923"/>
    </source>
</evidence>
<sequence length="943" mass="102298">MFILLSFPDKDSPASASSTQPPSVTLGSTKDSPPKSRTSLTGAFLQSVLTQKARLLSQRGDVLPSALPKNLLPLLGRGLSVGPLPGAQELLRRGKPPSAADPGPGGSVTTEATHTHSPTLPNTHTHTPELSHTLTHTPELSNTHTHTPELEEVTTGVTILDADPETEAPSSDVQCSVNFSEPEGYIDSSDDPPLPDGDFLQCTYTVTVYTGYGVELQVKSVNLSDGELLSIRGADERGALLVLANHTLLVEGQVIRSPTNQLSVYYRSAPESIMGLFQLHYQIFRLSCSLPKRPHFGEVSVLDLLPGGVARFHCNMGYNLQGAPQLTCLNASLPVWSGKVPLCRALCGGSVKNASVGRVLSPSPHHGPNAPQDRSCSWALEAPKDQRLHLHLERLALGPTDRCVVLWSGLDAGSVVLFDSGRGGQIPFEGVISEGPAVRIQFITEQPNHTTGFNIRYEVHVGSESQAACPKSPDKSFSFWQSHLSAVTATSRTFRTGTSRPSGPSVRGGRWIQFTCDQGHALEQGPPVIECISARDPYWNDTEPLCKGIVQVDKGSVWGRPGRAGGVILSPNWPEWYGEGEDCSWRIHVGEDKRVLLDVQLLNISDSDMLTITDGDEVVTRILGRYVGGSTPFKLFSSTPDLTITFHSDPAGLVFGKGEGFIINYMEVSRNDSCPDLPEIQNGWKTTSHIALVRGAQITYQCDPGYDLVGRETLACQLDLSWSNQPPFCEKIMYCSDPGHVEHSTRSLSDPKLLVGTTIQYSCTVGFILQGGATISCYGREPGTPVWTAKLPHCVMEESVSCENPGLPDNGYQILSKRLYLPGESLTFVCYQGYELIGEDAIKCIMGTPSFWSGPLPFCMVARATAGSKLDGGNVALAIFIIVLVLSVLLGGAYVYVTRCRYHSNLRLPLIYPHPYRQITVETEFDNPLYETGGDSREYEVSI</sequence>
<evidence type="ECO:0000256" key="1">
    <source>
        <dbReference type="ARBA" id="ARBA00022659"/>
    </source>
</evidence>
<proteinExistence type="predicted"/>
<dbReference type="FunFam" id="2.10.70.10:FF:000010">
    <property type="entry name" value="Seizure related 6 homolog like"/>
    <property type="match status" value="1"/>
</dbReference>
<dbReference type="SMART" id="SM00032">
    <property type="entry name" value="CCP"/>
    <property type="match status" value="5"/>
</dbReference>
<keyword evidence="1 5" id="KW-0768">Sushi</keyword>
<feature type="domain" description="CUB" evidence="8">
    <location>
        <begin position="546"/>
        <end position="668"/>
    </location>
</feature>
<dbReference type="PROSITE" id="PS50923">
    <property type="entry name" value="SUSHI"/>
    <property type="match status" value="5"/>
</dbReference>
<feature type="domain" description="Sushi" evidence="9">
    <location>
        <begin position="672"/>
        <end position="731"/>
    </location>
</feature>
<dbReference type="PROSITE" id="PS01180">
    <property type="entry name" value="CUB"/>
    <property type="match status" value="3"/>
</dbReference>
<dbReference type="AlphaFoldDB" id="A0AAD6AEL6"/>
<feature type="domain" description="Sushi" evidence="9">
    <location>
        <begin position="800"/>
        <end position="861"/>
    </location>
</feature>
<feature type="domain" description="CUB" evidence="8">
    <location>
        <begin position="347"/>
        <end position="460"/>
    </location>
</feature>
<dbReference type="Proteomes" id="UP001219934">
    <property type="component" value="Unassembled WGS sequence"/>
</dbReference>
<keyword evidence="7" id="KW-0472">Membrane</keyword>
<dbReference type="PANTHER" id="PTHR45656">
    <property type="entry name" value="PROTEIN CBR-CLEC-78"/>
    <property type="match status" value="1"/>
</dbReference>
<feature type="compositionally biased region" description="Low complexity" evidence="6">
    <location>
        <begin position="13"/>
        <end position="23"/>
    </location>
</feature>
<feature type="domain" description="Sushi" evidence="9">
    <location>
        <begin position="467"/>
        <end position="548"/>
    </location>
</feature>
<dbReference type="InterPro" id="IPR051277">
    <property type="entry name" value="SEZ6_CSMD_C4BPB_Regulators"/>
</dbReference>
<evidence type="ECO:0000256" key="2">
    <source>
        <dbReference type="ARBA" id="ARBA00022737"/>
    </source>
</evidence>
<comment type="caution">
    <text evidence="10">The sequence shown here is derived from an EMBL/GenBank/DDBJ whole genome shotgun (WGS) entry which is preliminary data.</text>
</comment>
<dbReference type="EMBL" id="JAPTMU010000034">
    <property type="protein sequence ID" value="KAJ4923362.1"/>
    <property type="molecule type" value="Genomic_DNA"/>
</dbReference>
<feature type="compositionally biased region" description="Polar residues" evidence="6">
    <location>
        <begin position="108"/>
        <end position="145"/>
    </location>
</feature>
<dbReference type="CDD" id="cd00033">
    <property type="entry name" value="CCP"/>
    <property type="match status" value="4"/>
</dbReference>
<dbReference type="InterPro" id="IPR035914">
    <property type="entry name" value="Sperma_CUB_dom_sf"/>
</dbReference>
<evidence type="ECO:0000256" key="5">
    <source>
        <dbReference type="PROSITE-ProRule" id="PRU00302"/>
    </source>
</evidence>
<dbReference type="SMART" id="SM00042">
    <property type="entry name" value="CUB"/>
    <property type="match status" value="3"/>
</dbReference>
<feature type="disulfide bond" evidence="5">
    <location>
        <begin position="702"/>
        <end position="729"/>
    </location>
</feature>
<dbReference type="SUPFAM" id="SSF49854">
    <property type="entry name" value="Spermadhesin, CUB domain"/>
    <property type="match status" value="3"/>
</dbReference>
<dbReference type="Gene3D" id="2.60.120.290">
    <property type="entry name" value="Spermadhesin, CUB domain"/>
    <property type="match status" value="3"/>
</dbReference>
<evidence type="ECO:0000256" key="7">
    <source>
        <dbReference type="SAM" id="Phobius"/>
    </source>
</evidence>
<dbReference type="InterPro" id="IPR000859">
    <property type="entry name" value="CUB_dom"/>
</dbReference>
<accession>A0AAD6AEL6</accession>
<feature type="domain" description="CUB" evidence="8">
    <location>
        <begin position="175"/>
        <end position="284"/>
    </location>
</feature>
<dbReference type="CDD" id="cd00041">
    <property type="entry name" value="CUB"/>
    <property type="match status" value="2"/>
</dbReference>
<feature type="region of interest" description="Disordered" evidence="6">
    <location>
        <begin position="86"/>
        <end position="152"/>
    </location>
</feature>
<evidence type="ECO:0008006" key="12">
    <source>
        <dbReference type="Google" id="ProtNLM"/>
    </source>
</evidence>
<keyword evidence="2" id="KW-0677">Repeat</keyword>
<keyword evidence="7" id="KW-0812">Transmembrane</keyword>
<dbReference type="Pfam" id="PF00084">
    <property type="entry name" value="Sushi"/>
    <property type="match status" value="5"/>
</dbReference>
<gene>
    <name evidence="10" type="ORF">JOQ06_029576</name>
</gene>
<dbReference type="InterPro" id="IPR035976">
    <property type="entry name" value="Sushi/SCR/CCP_sf"/>
</dbReference>
<feature type="disulfide bond" evidence="4">
    <location>
        <begin position="175"/>
        <end position="202"/>
    </location>
</feature>
<evidence type="ECO:0000313" key="11">
    <source>
        <dbReference type="Proteomes" id="UP001219934"/>
    </source>
</evidence>
<dbReference type="Gene3D" id="2.10.70.10">
    <property type="entry name" value="Complement Module, domain 1"/>
    <property type="match status" value="4"/>
</dbReference>
<evidence type="ECO:0000259" key="8">
    <source>
        <dbReference type="PROSITE" id="PS01180"/>
    </source>
</evidence>
<keyword evidence="7" id="KW-1133">Transmembrane helix</keyword>
<evidence type="ECO:0000256" key="6">
    <source>
        <dbReference type="SAM" id="MobiDB-lite"/>
    </source>
</evidence>
<keyword evidence="11" id="KW-1185">Reference proteome</keyword>
<evidence type="ECO:0000256" key="3">
    <source>
        <dbReference type="ARBA" id="ARBA00023157"/>
    </source>
</evidence>